<dbReference type="AlphaFoldDB" id="A0ABD0BXA7"/>
<dbReference type="Pfam" id="PF03592">
    <property type="entry name" value="Terminase_2"/>
    <property type="match status" value="1"/>
</dbReference>
<dbReference type="EMBL" id="BQFY01000047">
    <property type="protein sequence ID" value="GJJ85770.1"/>
    <property type="molecule type" value="Genomic_DNA"/>
</dbReference>
<feature type="region of interest" description="Disordered" evidence="1">
    <location>
        <begin position="44"/>
        <end position="65"/>
    </location>
</feature>
<evidence type="ECO:0000256" key="1">
    <source>
        <dbReference type="SAM" id="MobiDB-lite"/>
    </source>
</evidence>
<evidence type="ECO:0000313" key="3">
    <source>
        <dbReference type="Proteomes" id="UP001050241"/>
    </source>
</evidence>
<reference evidence="2" key="1">
    <citation type="submission" date="2021-11" db="EMBL/GenBank/DDBJ databases">
        <title>WGS analysis for carbapenemase-producing Enterobacterales outbreak in a University Hospital, Japan.</title>
        <authorList>
            <person name="Tukada M."/>
            <person name="Miyazaki T."/>
            <person name="Aoki K."/>
            <person name="Yoshizawa S."/>
            <person name="Ishii Y."/>
            <person name="Tateda K."/>
        </authorList>
    </citation>
    <scope>NUCLEOTIDE SEQUENCE</scope>
    <source>
        <strain evidence="2">TUM16652</strain>
    </source>
</reference>
<gene>
    <name evidence="2" type="ORF">TUM16652_44700</name>
</gene>
<evidence type="ECO:0000313" key="2">
    <source>
        <dbReference type="EMBL" id="GJJ85770.1"/>
    </source>
</evidence>
<sequence>MAKPDWGELQQRFLSEHAATGVSPKEWCEAQGLNYATARRYIKKTSAQKPAQKKMRTAQKDKSANELVDDDGLTAQQCLFVAEYLKDNNATAAAARAGYSDPNYGRQLITNPNVAQAIAHQQKASIARTLGGADEVLAQIWQLATFDANQLSQYRRGACRYCWGFGHQYQWRDMVEFEEKRLEALERKSREPVDVGGYGYDHTREANPGCPRCNGDGIGQPYFPDTRKLPATSRLAYSGVKVGLDKTVNTEGNQSISGEKNFTGPLKITAAYPQITLWATAQPNGTYGRVVTFGSEGNKTFIAARQWEGGNNTCVTYLPTFKDGYFTFWTTSNTTVTSDGTIKQASPIARIVKSQGENRRTDVENDGFTWCGFRPRVHYVDINLHWGRFVIITITGQLFAEFFHFQQPAVDFDLLETLSELAIRQAKPFHYGFEHSLTADSGYLDAVLTDVL</sequence>
<protein>
    <recommendedName>
        <fullName evidence="4">Terminase</fullName>
    </recommendedName>
</protein>
<accession>A0ABD0BXA7</accession>
<dbReference type="InterPro" id="IPR005335">
    <property type="entry name" value="Terminase_ssu"/>
</dbReference>
<organism evidence="2 3">
    <name type="scientific">Enterobacter cloacae</name>
    <dbReference type="NCBI Taxonomy" id="550"/>
    <lineage>
        <taxon>Bacteria</taxon>
        <taxon>Pseudomonadati</taxon>
        <taxon>Pseudomonadota</taxon>
        <taxon>Gammaproteobacteria</taxon>
        <taxon>Enterobacterales</taxon>
        <taxon>Enterobacteriaceae</taxon>
        <taxon>Enterobacter</taxon>
        <taxon>Enterobacter cloacae complex</taxon>
    </lineage>
</organism>
<comment type="caution">
    <text evidence="2">The sequence shown here is derived from an EMBL/GenBank/DDBJ whole genome shotgun (WGS) entry which is preliminary data.</text>
</comment>
<evidence type="ECO:0008006" key="4">
    <source>
        <dbReference type="Google" id="ProtNLM"/>
    </source>
</evidence>
<dbReference type="InterPro" id="IPR038713">
    <property type="entry name" value="Terminase_Gp1_N_sf"/>
</dbReference>
<proteinExistence type="predicted"/>
<dbReference type="Proteomes" id="UP001050241">
    <property type="component" value="Unassembled WGS sequence"/>
</dbReference>
<name>A0ABD0BXA7_ENTCL</name>
<dbReference type="Gene3D" id="1.10.10.1400">
    <property type="entry name" value="Terminase, small subunit, N-terminal DNA-binding domain, HTH motif"/>
    <property type="match status" value="1"/>
</dbReference>